<name>A0A2H3C5R2_9AGAR</name>
<dbReference type="Pfam" id="PF00083">
    <property type="entry name" value="Sugar_tr"/>
    <property type="match status" value="1"/>
</dbReference>
<keyword evidence="3 8" id="KW-0813">Transport</keyword>
<accession>A0A2H3C5R2</accession>
<dbReference type="FunFam" id="1.20.1250.20:FF:000078">
    <property type="entry name" value="MFS maltose transporter, putative"/>
    <property type="match status" value="1"/>
</dbReference>
<feature type="transmembrane region" description="Helical" evidence="9">
    <location>
        <begin position="106"/>
        <end position="125"/>
    </location>
</feature>
<feature type="domain" description="Major facilitator superfamily (MFS) profile" evidence="10">
    <location>
        <begin position="30"/>
        <end position="478"/>
    </location>
</feature>
<keyword evidence="6 9" id="KW-0472">Membrane</keyword>
<comment type="catalytic activity">
    <reaction evidence="7">
        <text>myo-inositol(out) + H(+)(out) = myo-inositol(in) + H(+)(in)</text>
        <dbReference type="Rhea" id="RHEA:60364"/>
        <dbReference type="ChEBI" id="CHEBI:15378"/>
        <dbReference type="ChEBI" id="CHEBI:17268"/>
    </reaction>
</comment>
<feature type="transmembrane region" description="Helical" evidence="9">
    <location>
        <begin position="454"/>
        <end position="474"/>
    </location>
</feature>
<evidence type="ECO:0000256" key="3">
    <source>
        <dbReference type="ARBA" id="ARBA00022448"/>
    </source>
</evidence>
<feature type="transmembrane region" description="Helical" evidence="9">
    <location>
        <begin position="320"/>
        <end position="342"/>
    </location>
</feature>
<dbReference type="InterPro" id="IPR036259">
    <property type="entry name" value="MFS_trans_sf"/>
</dbReference>
<evidence type="ECO:0000256" key="8">
    <source>
        <dbReference type="RuleBase" id="RU003346"/>
    </source>
</evidence>
<keyword evidence="4 9" id="KW-0812">Transmembrane</keyword>
<feature type="transmembrane region" description="Helical" evidence="9">
    <location>
        <begin position="79"/>
        <end position="99"/>
    </location>
</feature>
<evidence type="ECO:0000256" key="7">
    <source>
        <dbReference type="ARBA" id="ARBA00049119"/>
    </source>
</evidence>
<feature type="transmembrane region" description="Helical" evidence="9">
    <location>
        <begin position="25"/>
        <end position="43"/>
    </location>
</feature>
<dbReference type="Proteomes" id="UP000218334">
    <property type="component" value="Unassembled WGS sequence"/>
</dbReference>
<dbReference type="PANTHER" id="PTHR48022">
    <property type="entry name" value="PLASTIDIC GLUCOSE TRANSPORTER 4"/>
    <property type="match status" value="1"/>
</dbReference>
<proteinExistence type="inferred from homology"/>
<evidence type="ECO:0000256" key="9">
    <source>
        <dbReference type="SAM" id="Phobius"/>
    </source>
</evidence>
<evidence type="ECO:0000256" key="1">
    <source>
        <dbReference type="ARBA" id="ARBA00004141"/>
    </source>
</evidence>
<dbReference type="PROSITE" id="PS50850">
    <property type="entry name" value="MFS"/>
    <property type="match status" value="1"/>
</dbReference>
<dbReference type="NCBIfam" id="TIGR00879">
    <property type="entry name" value="SP"/>
    <property type="match status" value="1"/>
</dbReference>
<dbReference type="SUPFAM" id="SSF103473">
    <property type="entry name" value="MFS general substrate transporter"/>
    <property type="match status" value="1"/>
</dbReference>
<feature type="transmembrane region" description="Helical" evidence="9">
    <location>
        <begin position="167"/>
        <end position="185"/>
    </location>
</feature>
<evidence type="ECO:0000259" key="10">
    <source>
        <dbReference type="PROSITE" id="PS50850"/>
    </source>
</evidence>
<dbReference type="AlphaFoldDB" id="A0A2H3C5R2"/>
<evidence type="ECO:0000313" key="11">
    <source>
        <dbReference type="EMBL" id="PBK71463.1"/>
    </source>
</evidence>
<dbReference type="InterPro" id="IPR020846">
    <property type="entry name" value="MFS_dom"/>
</dbReference>
<dbReference type="InterPro" id="IPR050360">
    <property type="entry name" value="MFS_Sugar_Transporters"/>
</dbReference>
<keyword evidence="11" id="KW-0762">Sugar transport</keyword>
<evidence type="ECO:0000256" key="5">
    <source>
        <dbReference type="ARBA" id="ARBA00022989"/>
    </source>
</evidence>
<protein>
    <submittedName>
        <fullName evidence="11">Sugar transporter</fullName>
    </submittedName>
</protein>
<dbReference type="InterPro" id="IPR003663">
    <property type="entry name" value="Sugar/inositol_transpt"/>
</dbReference>
<dbReference type="STRING" id="1076256.A0A2H3C5R2"/>
<comment type="subcellular location">
    <subcellularLocation>
        <location evidence="1">Membrane</location>
        <topology evidence="1">Multi-pass membrane protein</topology>
    </subcellularLocation>
</comment>
<dbReference type="PRINTS" id="PR00171">
    <property type="entry name" value="SUGRTRNSPORT"/>
</dbReference>
<keyword evidence="5 9" id="KW-1133">Transmembrane helix</keyword>
<feature type="transmembrane region" description="Helical" evidence="9">
    <location>
        <begin position="286"/>
        <end position="308"/>
    </location>
</feature>
<comment type="similarity">
    <text evidence="2 8">Belongs to the major facilitator superfamily. Sugar transporter (TC 2.A.1.1) family.</text>
</comment>
<feature type="transmembrane region" description="Helical" evidence="9">
    <location>
        <begin position="349"/>
        <end position="371"/>
    </location>
</feature>
<evidence type="ECO:0000256" key="2">
    <source>
        <dbReference type="ARBA" id="ARBA00010992"/>
    </source>
</evidence>
<gene>
    <name evidence="11" type="ORF">ARMSODRAFT_1083615</name>
</gene>
<feature type="transmembrane region" description="Helical" evidence="9">
    <location>
        <begin position="131"/>
        <end position="155"/>
    </location>
</feature>
<dbReference type="PROSITE" id="PS00217">
    <property type="entry name" value="SUGAR_TRANSPORT_2"/>
    <property type="match status" value="1"/>
</dbReference>
<evidence type="ECO:0000256" key="4">
    <source>
        <dbReference type="ARBA" id="ARBA00022692"/>
    </source>
</evidence>
<keyword evidence="12" id="KW-1185">Reference proteome</keyword>
<dbReference type="GO" id="GO:0016020">
    <property type="term" value="C:membrane"/>
    <property type="evidence" value="ECO:0007669"/>
    <property type="project" value="UniProtKB-SubCell"/>
</dbReference>
<feature type="transmembrane region" description="Helical" evidence="9">
    <location>
        <begin position="383"/>
        <end position="407"/>
    </location>
</feature>
<dbReference type="EMBL" id="KZ293424">
    <property type="protein sequence ID" value="PBK71463.1"/>
    <property type="molecule type" value="Genomic_DNA"/>
</dbReference>
<feature type="transmembrane region" description="Helical" evidence="9">
    <location>
        <begin position="197"/>
        <end position="218"/>
    </location>
</feature>
<dbReference type="InterPro" id="IPR005828">
    <property type="entry name" value="MFS_sugar_transport-like"/>
</dbReference>
<evidence type="ECO:0000313" key="12">
    <source>
        <dbReference type="Proteomes" id="UP000218334"/>
    </source>
</evidence>
<dbReference type="Gene3D" id="1.20.1250.20">
    <property type="entry name" value="MFS general substrate transporter like domains"/>
    <property type="match status" value="1"/>
</dbReference>
<evidence type="ECO:0000256" key="6">
    <source>
        <dbReference type="ARBA" id="ARBA00023136"/>
    </source>
</evidence>
<organism evidence="11 12">
    <name type="scientific">Armillaria solidipes</name>
    <dbReference type="NCBI Taxonomy" id="1076256"/>
    <lineage>
        <taxon>Eukaryota</taxon>
        <taxon>Fungi</taxon>
        <taxon>Dikarya</taxon>
        <taxon>Basidiomycota</taxon>
        <taxon>Agaricomycotina</taxon>
        <taxon>Agaricomycetes</taxon>
        <taxon>Agaricomycetidae</taxon>
        <taxon>Agaricales</taxon>
        <taxon>Marasmiineae</taxon>
        <taxon>Physalacriaceae</taxon>
        <taxon>Armillaria</taxon>
    </lineage>
</organism>
<dbReference type="InterPro" id="IPR005829">
    <property type="entry name" value="Sugar_transporter_CS"/>
</dbReference>
<reference evidence="12" key="1">
    <citation type="journal article" date="2017" name="Nat. Ecol. Evol.">
        <title>Genome expansion and lineage-specific genetic innovations in the forest pathogenic fungi Armillaria.</title>
        <authorList>
            <person name="Sipos G."/>
            <person name="Prasanna A.N."/>
            <person name="Walter M.C."/>
            <person name="O'Connor E."/>
            <person name="Balint B."/>
            <person name="Krizsan K."/>
            <person name="Kiss B."/>
            <person name="Hess J."/>
            <person name="Varga T."/>
            <person name="Slot J."/>
            <person name="Riley R."/>
            <person name="Boka B."/>
            <person name="Rigling D."/>
            <person name="Barry K."/>
            <person name="Lee J."/>
            <person name="Mihaltcheva S."/>
            <person name="LaButti K."/>
            <person name="Lipzen A."/>
            <person name="Waldron R."/>
            <person name="Moloney N.M."/>
            <person name="Sperisen C."/>
            <person name="Kredics L."/>
            <person name="Vagvoelgyi C."/>
            <person name="Patrignani A."/>
            <person name="Fitzpatrick D."/>
            <person name="Nagy I."/>
            <person name="Doyle S."/>
            <person name="Anderson J.B."/>
            <person name="Grigoriev I.V."/>
            <person name="Gueldener U."/>
            <person name="Muensterkoetter M."/>
            <person name="Nagy L.G."/>
        </authorList>
    </citation>
    <scope>NUCLEOTIDE SEQUENCE [LARGE SCALE GENOMIC DNA]</scope>
    <source>
        <strain evidence="12">28-4</strain>
    </source>
</reference>
<dbReference type="PANTHER" id="PTHR48022:SF77">
    <property type="entry name" value="MAJOR FACILITATOR SUPERFAMILY (MFS) PROFILE DOMAIN-CONTAINING PROTEIN"/>
    <property type="match status" value="1"/>
</dbReference>
<sequence>MAGGAVPTAGTSSNKPEGVFHKHNLRATLFCTVFVFGAILYGYDGTYFTGILAMNKFKLDFGTRQPDGSYTISSAYQSLFASIVQVGEVIGSLSAGFIGDRRGRKGAMVACVILVTFGAVLQLILTGSIALLVLGRAILGIGVGIVSNCTTLYLAEIPPAVIRGTMVSSWQLFLAIGQVIGAGVAQGTKDYTTSFSYRFPIALNILICLIITGGLFFVPESPRWLLSQNRNEDAYRALLRVHKGNDEIDIRAEMKVILDAKHAEAEQSGSVSRWRDIFSGVEKRKFLGAFGILVCQQIGGVQFVISYGTVFFESIGITNAFLVTMITDIVEVFGVLCSFMVVNRIGRRPLLLSTTVLMAIVLLICGGLGTIPAESRSKSVNSAIASTIIIYVFIFNLAWGPLAWVVATELASGKNRTKIMGISTAAFWVSAWAVTFTLPYLYNSEPGSAGLGPMVGFIYGGGTIIAFIFVYFYIPETLGRSLEEINMMMELRVPTRAWSQYQAGVLDKHGRPVPLEQHVAASKAGQTEFVEHTDANGQPSSA</sequence>
<dbReference type="GO" id="GO:0005351">
    <property type="term" value="F:carbohydrate:proton symporter activity"/>
    <property type="evidence" value="ECO:0007669"/>
    <property type="project" value="TreeGrafter"/>
</dbReference>
<feature type="transmembrane region" description="Helical" evidence="9">
    <location>
        <begin position="419"/>
        <end position="442"/>
    </location>
</feature>